<feature type="site" description="Important for catalytic activity, responsible for pKa modulation of the active site Glu and correct orientation of both the proton donor and substrate" evidence="8">
    <location>
        <position position="242"/>
    </location>
</feature>
<evidence type="ECO:0000256" key="3">
    <source>
        <dbReference type="ARBA" id="ARBA00022729"/>
    </source>
</evidence>
<evidence type="ECO:0000259" key="10">
    <source>
        <dbReference type="SMART" id="SM00560"/>
    </source>
</evidence>
<evidence type="ECO:0000256" key="6">
    <source>
        <dbReference type="ARBA" id="ARBA00023295"/>
    </source>
</evidence>
<organism evidence="11 12">
    <name type="scientific">Salipaludibacillus neizhouensis</name>
    <dbReference type="NCBI Taxonomy" id="885475"/>
    <lineage>
        <taxon>Bacteria</taxon>
        <taxon>Bacillati</taxon>
        <taxon>Bacillota</taxon>
        <taxon>Bacilli</taxon>
        <taxon>Bacillales</taxon>
        <taxon>Bacillaceae</taxon>
    </lineage>
</organism>
<dbReference type="Pfam" id="PF04616">
    <property type="entry name" value="Glyco_hydro_43"/>
    <property type="match status" value="1"/>
</dbReference>
<dbReference type="InterPro" id="IPR046780">
    <property type="entry name" value="aBig_2"/>
</dbReference>
<dbReference type="EMBL" id="PDOE01000003">
    <property type="protein sequence ID" value="RKL67427.1"/>
    <property type="molecule type" value="Genomic_DNA"/>
</dbReference>
<evidence type="ECO:0000313" key="12">
    <source>
        <dbReference type="Proteomes" id="UP000281498"/>
    </source>
</evidence>
<feature type="compositionally biased region" description="Polar residues" evidence="9">
    <location>
        <begin position="33"/>
        <end position="43"/>
    </location>
</feature>
<comment type="caution">
    <text evidence="11">The sequence shown here is derived from an EMBL/GenBank/DDBJ whole genome shotgun (WGS) entry which is preliminary data.</text>
</comment>
<dbReference type="OrthoDB" id="9801455at2"/>
<dbReference type="GO" id="GO:0005975">
    <property type="term" value="P:carbohydrate metabolic process"/>
    <property type="evidence" value="ECO:0007669"/>
    <property type="project" value="InterPro"/>
</dbReference>
<keyword evidence="12" id="KW-1185">Reference proteome</keyword>
<accession>A0A3A9K465</accession>
<feature type="active site" description="Proton acceptor" evidence="7">
    <location>
        <position position="58"/>
    </location>
</feature>
<evidence type="ECO:0000313" key="11">
    <source>
        <dbReference type="EMBL" id="RKL67427.1"/>
    </source>
</evidence>
<feature type="active site" description="Proton donor" evidence="7">
    <location>
        <position position="308"/>
    </location>
</feature>
<dbReference type="InterPro" id="IPR006710">
    <property type="entry name" value="Glyco_hydro_43"/>
</dbReference>
<dbReference type="Pfam" id="PF16369">
    <property type="entry name" value="GH43_C"/>
    <property type="match status" value="1"/>
</dbReference>
<dbReference type="SUPFAM" id="SSF49899">
    <property type="entry name" value="Concanavalin A-like lectins/glucanases"/>
    <property type="match status" value="1"/>
</dbReference>
<dbReference type="Gene3D" id="2.115.10.20">
    <property type="entry name" value="Glycosyl hydrolase domain, family 43"/>
    <property type="match status" value="1"/>
</dbReference>
<keyword evidence="6" id="KW-0326">Glycosidase</keyword>
<keyword evidence="4" id="KW-0378">Hydrolase</keyword>
<keyword evidence="3" id="KW-0732">Signal</keyword>
<evidence type="ECO:0000256" key="4">
    <source>
        <dbReference type="ARBA" id="ARBA00022801"/>
    </source>
</evidence>
<dbReference type="Gene3D" id="2.60.120.200">
    <property type="match status" value="1"/>
</dbReference>
<feature type="region of interest" description="Disordered" evidence="9">
    <location>
        <begin position="33"/>
        <end position="53"/>
    </location>
</feature>
<dbReference type="SMART" id="SM00560">
    <property type="entry name" value="LamGL"/>
    <property type="match status" value="1"/>
</dbReference>
<proteinExistence type="inferred from homology"/>
<dbReference type="SUPFAM" id="SSF75005">
    <property type="entry name" value="Arabinanase/levansucrase/invertase"/>
    <property type="match status" value="1"/>
</dbReference>
<evidence type="ECO:0000256" key="1">
    <source>
        <dbReference type="ARBA" id="ARBA00004834"/>
    </source>
</evidence>
<name>A0A3A9K465_9BACI</name>
<evidence type="ECO:0000256" key="2">
    <source>
        <dbReference type="ARBA" id="ARBA00009865"/>
    </source>
</evidence>
<evidence type="ECO:0000256" key="5">
    <source>
        <dbReference type="ARBA" id="ARBA00023157"/>
    </source>
</evidence>
<dbReference type="InterPro" id="IPR013320">
    <property type="entry name" value="ConA-like_dom_sf"/>
</dbReference>
<protein>
    <submittedName>
        <fullName evidence="11">Arabinanase</fullName>
    </submittedName>
</protein>
<dbReference type="Gene3D" id="2.40.128.10">
    <property type="match status" value="1"/>
</dbReference>
<dbReference type="InterPro" id="IPR023296">
    <property type="entry name" value="Glyco_hydro_beta-prop_sf"/>
</dbReference>
<evidence type="ECO:0000256" key="7">
    <source>
        <dbReference type="PIRSR" id="PIRSR606710-1"/>
    </source>
</evidence>
<evidence type="ECO:0000256" key="8">
    <source>
        <dbReference type="PIRSR" id="PIRSR606710-2"/>
    </source>
</evidence>
<dbReference type="AlphaFoldDB" id="A0A3A9K465"/>
<dbReference type="RefSeq" id="WP_110935410.1">
    <property type="nucleotide sequence ID" value="NZ_KZ614146.1"/>
</dbReference>
<dbReference type="PANTHER" id="PTHR43301">
    <property type="entry name" value="ARABINAN ENDO-1,5-ALPHA-L-ARABINOSIDASE"/>
    <property type="match status" value="1"/>
</dbReference>
<feature type="domain" description="LamG-like jellyroll fold" evidence="10">
    <location>
        <begin position="723"/>
        <end position="855"/>
    </location>
</feature>
<comment type="pathway">
    <text evidence="1">Glycan metabolism; L-arabinan degradation.</text>
</comment>
<evidence type="ECO:0000256" key="9">
    <source>
        <dbReference type="SAM" id="MobiDB-lite"/>
    </source>
</evidence>
<dbReference type="Pfam" id="PF13385">
    <property type="entry name" value="Laminin_G_3"/>
    <property type="match status" value="1"/>
</dbReference>
<dbReference type="GO" id="GO:0004553">
    <property type="term" value="F:hydrolase activity, hydrolyzing O-glycosyl compounds"/>
    <property type="evidence" value="ECO:0007669"/>
    <property type="project" value="InterPro"/>
</dbReference>
<dbReference type="InterPro" id="IPR032291">
    <property type="entry name" value="Abn2_C"/>
</dbReference>
<reference evidence="11 12" key="1">
    <citation type="submission" date="2017-10" db="EMBL/GenBank/DDBJ databases">
        <title>Bacillus sp. nov., a halophilic bacterium isolated from a Keqin Lake.</title>
        <authorList>
            <person name="Wang H."/>
        </authorList>
    </citation>
    <scope>NUCLEOTIDE SEQUENCE [LARGE SCALE GENOMIC DNA]</scope>
    <source>
        <strain evidence="11 12">KCTC 13187</strain>
    </source>
</reference>
<keyword evidence="5" id="KW-1015">Disulfide bond</keyword>
<gene>
    <name evidence="11" type="ORF">CR203_08695</name>
</gene>
<comment type="similarity">
    <text evidence="2">Belongs to the glycosyl hydrolase 43 family.</text>
</comment>
<dbReference type="InterPro" id="IPR006558">
    <property type="entry name" value="LamG-like"/>
</dbReference>
<sequence length="865" mass="95506">MQKTTKKRIGLILFLLLLIIPITVFSQGYSGKNNANSNKPNQENQKEVPSFQEASVHDPSIIKAGDTYYAFGTHIDAAKSTDLMEWSNFTNGYTTPDNTLYGDLSENLAGSFEWAGEDDSDSAGGFAVWAPEAVWNEHYEHEDGSTGAYMMYYSASSTYIRSAIGYAVSKDVEGPYSYVDTIMYSDFHEKEGIKDAGSDVNKNWKNTNLPDLIEDGTIEGIRDEWFLDNGGYNYNDFTNSIDANLFFDEDGKMWMTYGSWAGGIFILEVDPTTGQPIYPGKDGVTEDGRMIDRYFGTKISGGYGRSGEGPYVNYDEETGYYFLYVTYGWLGADGGYQMRSFRSENPEGPYVDAAGDPAILPDSLDNGIPGNKPDSLEHADHGNKLMGNFLFERKVGDPGSGNGYGYMSPGHNSIFTDPDTGKRFLVFHTRFPDKGEMHELRVHQMFENKEGWLVAAPYRYAGEELAKVNRQDLIGDYQYINHGSDITGDIEKASYISLNKNNKISGAVEGSWKKTSHNQAEITIDNVTYDGVFIEQWDHSSESYVMTFTAMSQEGVTVWGSKMLDKTDEEIVEDVANDLSLGDIDNVISNVTLPVEGTRNSEITWETSDETVVTDSGEINRPGVDAEFATATLTATITKGDVSETKSFELTVLPTKEAGLVAHYPFENDLEESTGNFESGASTGDRLDNSGGTITFEDGQLGRAAAFDGESGVSLPDGLISSDAYSVSLWLKPEKLTPFTTAFFGATDPDNWISLLPSGTEDLENTMIWSGSSTWYDANTEMTIGTDEWTHLAFTVADGNIQIYINGEEKHTGSDFPNVFTNTSAKFGLGVNYWDTPYQGLMDDLQIYEGLLSPEEIKNITDSNE</sequence>
<dbReference type="Proteomes" id="UP000281498">
    <property type="component" value="Unassembled WGS sequence"/>
</dbReference>
<dbReference type="PANTHER" id="PTHR43301:SF3">
    <property type="entry name" value="ARABINAN ENDO-1,5-ALPHA-L-ARABINOSIDASE A-RELATED"/>
    <property type="match status" value="1"/>
</dbReference>
<dbReference type="CDD" id="cd18832">
    <property type="entry name" value="GH43_GsAbnA-like"/>
    <property type="match status" value="1"/>
</dbReference>
<dbReference type="Pfam" id="PF20578">
    <property type="entry name" value="aBig_2"/>
    <property type="match status" value="1"/>
</dbReference>
<dbReference type="InterPro" id="IPR050727">
    <property type="entry name" value="GH43_arabinanases"/>
</dbReference>